<dbReference type="InterPro" id="IPR013096">
    <property type="entry name" value="Cupin_2"/>
</dbReference>
<keyword evidence="4" id="KW-1185">Reference proteome</keyword>
<dbReference type="EMBL" id="JBHTMP010000121">
    <property type="protein sequence ID" value="MFD1326123.1"/>
    <property type="molecule type" value="Genomic_DNA"/>
</dbReference>
<dbReference type="CDD" id="cd00093">
    <property type="entry name" value="HTH_XRE"/>
    <property type="match status" value="1"/>
</dbReference>
<dbReference type="InterPro" id="IPR014710">
    <property type="entry name" value="RmlC-like_jellyroll"/>
</dbReference>
<evidence type="ECO:0000256" key="1">
    <source>
        <dbReference type="ARBA" id="ARBA00023125"/>
    </source>
</evidence>
<dbReference type="Gene3D" id="1.10.260.40">
    <property type="entry name" value="lambda repressor-like DNA-binding domains"/>
    <property type="match status" value="1"/>
</dbReference>
<gene>
    <name evidence="3" type="ORF">ACFQ4H_34100</name>
</gene>
<dbReference type="SMART" id="SM00530">
    <property type="entry name" value="HTH_XRE"/>
    <property type="match status" value="1"/>
</dbReference>
<dbReference type="InterPro" id="IPR001387">
    <property type="entry name" value="Cro/C1-type_HTH"/>
</dbReference>
<evidence type="ECO:0000313" key="3">
    <source>
        <dbReference type="EMBL" id="MFD1326123.1"/>
    </source>
</evidence>
<proteinExistence type="predicted"/>
<accession>A0ABW3YTM7</accession>
<dbReference type="Proteomes" id="UP001597260">
    <property type="component" value="Unassembled WGS sequence"/>
</dbReference>
<dbReference type="InterPro" id="IPR011051">
    <property type="entry name" value="RmlC_Cupin_sf"/>
</dbReference>
<dbReference type="PROSITE" id="PS50943">
    <property type="entry name" value="HTH_CROC1"/>
    <property type="match status" value="1"/>
</dbReference>
<comment type="caution">
    <text evidence="3">The sequence shown here is derived from an EMBL/GenBank/DDBJ whole genome shotgun (WGS) entry which is preliminary data.</text>
</comment>
<sequence>MSDSRALSSGLSMAALGARIRAERQARGMALERLAELSGVSRSMVSEVERGTKTPTVLVLDRLATALGTSIARLLDEPVRPDVVVLPSDRQRVVRDPSGWERRILSPVLPGVEFEFMRTTLQPGVDAGEFDPHPPGSHEYVAVETGRLRLTVDDVSHVLPAGYAAYFPGNRRHAFANDSTDPCVYYLAMALGQPAGSHRHALPGGGPVD</sequence>
<dbReference type="Pfam" id="PF01381">
    <property type="entry name" value="HTH_3"/>
    <property type="match status" value="1"/>
</dbReference>
<dbReference type="RefSeq" id="WP_377579288.1">
    <property type="nucleotide sequence ID" value="NZ_JBHTMP010000121.1"/>
</dbReference>
<dbReference type="Pfam" id="PF07883">
    <property type="entry name" value="Cupin_2"/>
    <property type="match status" value="1"/>
</dbReference>
<dbReference type="SUPFAM" id="SSF51182">
    <property type="entry name" value="RmlC-like cupins"/>
    <property type="match status" value="1"/>
</dbReference>
<keyword evidence="1" id="KW-0238">DNA-binding</keyword>
<dbReference type="PANTHER" id="PTHR46797:SF1">
    <property type="entry name" value="METHYLPHOSPHONATE SYNTHASE"/>
    <property type="match status" value="1"/>
</dbReference>
<dbReference type="InterPro" id="IPR050807">
    <property type="entry name" value="TransReg_Diox_bact_type"/>
</dbReference>
<feature type="domain" description="HTH cro/C1-type" evidence="2">
    <location>
        <begin position="20"/>
        <end position="74"/>
    </location>
</feature>
<reference evidence="4" key="1">
    <citation type="journal article" date="2019" name="Int. J. Syst. Evol. Microbiol.">
        <title>The Global Catalogue of Microorganisms (GCM) 10K type strain sequencing project: providing services to taxonomists for standard genome sequencing and annotation.</title>
        <authorList>
            <consortium name="The Broad Institute Genomics Platform"/>
            <consortium name="The Broad Institute Genome Sequencing Center for Infectious Disease"/>
            <person name="Wu L."/>
            <person name="Ma J."/>
        </authorList>
    </citation>
    <scope>NUCLEOTIDE SEQUENCE [LARGE SCALE GENOMIC DNA]</scope>
    <source>
        <strain evidence="4">JCM 31037</strain>
    </source>
</reference>
<dbReference type="PANTHER" id="PTHR46797">
    <property type="entry name" value="HTH-TYPE TRANSCRIPTIONAL REGULATOR"/>
    <property type="match status" value="1"/>
</dbReference>
<name>A0ABW3YTM7_9ACTN</name>
<protein>
    <submittedName>
        <fullName evidence="3">Helix-turn-helix domain-containing protein</fullName>
    </submittedName>
</protein>
<dbReference type="SUPFAM" id="SSF47413">
    <property type="entry name" value="lambda repressor-like DNA-binding domains"/>
    <property type="match status" value="1"/>
</dbReference>
<organism evidence="3 4">
    <name type="scientific">Micromonospora sonneratiae</name>
    <dbReference type="NCBI Taxonomy" id="1184706"/>
    <lineage>
        <taxon>Bacteria</taxon>
        <taxon>Bacillati</taxon>
        <taxon>Actinomycetota</taxon>
        <taxon>Actinomycetes</taxon>
        <taxon>Micromonosporales</taxon>
        <taxon>Micromonosporaceae</taxon>
        <taxon>Micromonospora</taxon>
    </lineage>
</organism>
<dbReference type="Gene3D" id="2.60.120.10">
    <property type="entry name" value="Jelly Rolls"/>
    <property type="match status" value="1"/>
</dbReference>
<evidence type="ECO:0000313" key="4">
    <source>
        <dbReference type="Proteomes" id="UP001597260"/>
    </source>
</evidence>
<evidence type="ECO:0000259" key="2">
    <source>
        <dbReference type="PROSITE" id="PS50943"/>
    </source>
</evidence>
<dbReference type="InterPro" id="IPR010982">
    <property type="entry name" value="Lambda_DNA-bd_dom_sf"/>
</dbReference>
<dbReference type="CDD" id="cd02209">
    <property type="entry name" value="cupin_XRE_C"/>
    <property type="match status" value="1"/>
</dbReference>